<evidence type="ECO:0000256" key="2">
    <source>
        <dbReference type="ARBA" id="ARBA00022723"/>
    </source>
</evidence>
<dbReference type="SUPFAM" id="SSF54862">
    <property type="entry name" value="4Fe-4S ferredoxins"/>
    <property type="match status" value="1"/>
</dbReference>
<sequence>MQYNIFMSNVYFIDFSKVQMNLDLMRKPLEKIGANKIASDSALTAVKMHFGEMGNTAYIKPAYINYICGFIKESGGKPFITDTNTLYKGMRSNTVDHLNNAFFNGFGCYPIVISDGVRGENHVEVKSRGSIFEKLYIASDIYYADSIFCVSHFKGHELTGFGGAIKNMGMGCAARRGKLAMHSNISPSVNKEKCTGCFTCTEWCNSKAIERKEKKAFINTQKCVGCGLCIDVCKYRAIRINWNTESSDMQKRMTEYAAGAIKKNKTVYINFINNVSIVCDCCSYTGPNIVEDIGILFSDDIVAIDTASYDLVNKKAGRNIFKAVHSKINPEVQLNYGEKIGIGSREYKLIDVS</sequence>
<evidence type="ECO:0000256" key="4">
    <source>
        <dbReference type="ARBA" id="ARBA00023014"/>
    </source>
</evidence>
<comment type="caution">
    <text evidence="6">The sequence shown here is derived from an EMBL/GenBank/DDBJ whole genome shotgun (WGS) entry which is preliminary data.</text>
</comment>
<dbReference type="Pfam" id="PF12838">
    <property type="entry name" value="Fer4_7"/>
    <property type="match status" value="1"/>
</dbReference>
<evidence type="ECO:0000259" key="5">
    <source>
        <dbReference type="PROSITE" id="PS51379"/>
    </source>
</evidence>
<name>A0A350H7S0_UNCW3</name>
<protein>
    <submittedName>
        <fullName evidence="6">4Fe-4S ferredoxin</fullName>
    </submittedName>
</protein>
<evidence type="ECO:0000313" key="6">
    <source>
        <dbReference type="EMBL" id="HAV91586.1"/>
    </source>
</evidence>
<dbReference type="PANTHER" id="PTHR24960:SF83">
    <property type="entry name" value="4FE-4S FERREDOXIN-TYPE DOMAIN-CONTAINING PROTEIN"/>
    <property type="match status" value="1"/>
</dbReference>
<keyword evidence="2" id="KW-0479">Metal-binding</keyword>
<accession>A0A350H7S0</accession>
<dbReference type="AlphaFoldDB" id="A0A350H7S0"/>
<dbReference type="GO" id="GO:0046872">
    <property type="term" value="F:metal ion binding"/>
    <property type="evidence" value="ECO:0007669"/>
    <property type="project" value="UniProtKB-KW"/>
</dbReference>
<dbReference type="EMBL" id="DMZY01000004">
    <property type="protein sequence ID" value="HAV91586.1"/>
    <property type="molecule type" value="Genomic_DNA"/>
</dbReference>
<feature type="domain" description="4Fe-4S ferredoxin-type" evidence="5">
    <location>
        <begin position="214"/>
        <end position="243"/>
    </location>
</feature>
<dbReference type="PROSITE" id="PS51379">
    <property type="entry name" value="4FE4S_FER_2"/>
    <property type="match status" value="2"/>
</dbReference>
<dbReference type="InterPro" id="IPR007160">
    <property type="entry name" value="DUF362"/>
</dbReference>
<dbReference type="InterPro" id="IPR050157">
    <property type="entry name" value="PSI_iron-sulfur_center"/>
</dbReference>
<keyword evidence="4" id="KW-0411">Iron-sulfur</keyword>
<evidence type="ECO:0000313" key="7">
    <source>
        <dbReference type="Proteomes" id="UP000264062"/>
    </source>
</evidence>
<proteinExistence type="predicted"/>
<reference evidence="6 7" key="1">
    <citation type="journal article" date="2018" name="Nat. Biotechnol.">
        <title>A standardized bacterial taxonomy based on genome phylogeny substantially revises the tree of life.</title>
        <authorList>
            <person name="Parks D.H."/>
            <person name="Chuvochina M."/>
            <person name="Waite D.W."/>
            <person name="Rinke C."/>
            <person name="Skarshewski A."/>
            <person name="Chaumeil P.A."/>
            <person name="Hugenholtz P."/>
        </authorList>
    </citation>
    <scope>NUCLEOTIDE SEQUENCE [LARGE SCALE GENOMIC DNA]</scope>
    <source>
        <strain evidence="6">UBA9956</strain>
    </source>
</reference>
<gene>
    <name evidence="6" type="ORF">DCW38_00130</name>
</gene>
<dbReference type="Pfam" id="PF04015">
    <property type="entry name" value="DUF362"/>
    <property type="match status" value="1"/>
</dbReference>
<dbReference type="GO" id="GO:0051539">
    <property type="term" value="F:4 iron, 4 sulfur cluster binding"/>
    <property type="evidence" value="ECO:0007669"/>
    <property type="project" value="UniProtKB-KW"/>
</dbReference>
<dbReference type="InterPro" id="IPR017896">
    <property type="entry name" value="4Fe4S_Fe-S-bd"/>
</dbReference>
<keyword evidence="3" id="KW-0408">Iron</keyword>
<keyword evidence="1" id="KW-0004">4Fe-4S</keyword>
<dbReference type="Proteomes" id="UP000264062">
    <property type="component" value="Unassembled WGS sequence"/>
</dbReference>
<feature type="domain" description="4Fe-4S ferredoxin-type" evidence="5">
    <location>
        <begin position="185"/>
        <end position="213"/>
    </location>
</feature>
<dbReference type="PANTHER" id="PTHR24960">
    <property type="entry name" value="PHOTOSYSTEM I IRON-SULFUR CENTER-RELATED"/>
    <property type="match status" value="1"/>
</dbReference>
<evidence type="ECO:0000256" key="1">
    <source>
        <dbReference type="ARBA" id="ARBA00022485"/>
    </source>
</evidence>
<evidence type="ECO:0000256" key="3">
    <source>
        <dbReference type="ARBA" id="ARBA00023004"/>
    </source>
</evidence>
<dbReference type="Gene3D" id="3.30.70.20">
    <property type="match status" value="1"/>
</dbReference>
<organism evidence="6 7">
    <name type="scientific">candidate division WOR-3 bacterium</name>
    <dbReference type="NCBI Taxonomy" id="2052148"/>
    <lineage>
        <taxon>Bacteria</taxon>
        <taxon>Bacteria division WOR-3</taxon>
    </lineage>
</organism>